<organism evidence="2 3">
    <name type="scientific">Ambrosia artemisiifolia</name>
    <name type="common">Common ragweed</name>
    <dbReference type="NCBI Taxonomy" id="4212"/>
    <lineage>
        <taxon>Eukaryota</taxon>
        <taxon>Viridiplantae</taxon>
        <taxon>Streptophyta</taxon>
        <taxon>Embryophyta</taxon>
        <taxon>Tracheophyta</taxon>
        <taxon>Spermatophyta</taxon>
        <taxon>Magnoliopsida</taxon>
        <taxon>eudicotyledons</taxon>
        <taxon>Gunneridae</taxon>
        <taxon>Pentapetalae</taxon>
        <taxon>asterids</taxon>
        <taxon>campanulids</taxon>
        <taxon>Asterales</taxon>
        <taxon>Asteraceae</taxon>
        <taxon>Asteroideae</taxon>
        <taxon>Heliantheae alliance</taxon>
        <taxon>Heliantheae</taxon>
        <taxon>Ambrosia</taxon>
    </lineage>
</organism>
<name>A0AAD5GB18_AMBAR</name>
<accession>A0AAD5GB18</accession>
<dbReference type="Pfam" id="PF13966">
    <property type="entry name" value="zf-RVT"/>
    <property type="match status" value="1"/>
</dbReference>
<reference evidence="2" key="1">
    <citation type="submission" date="2022-06" db="EMBL/GenBank/DDBJ databases">
        <title>Uncovering the hologenomic basis of an extraordinary plant invasion.</title>
        <authorList>
            <person name="Bieker V.C."/>
            <person name="Martin M.D."/>
            <person name="Gilbert T."/>
            <person name="Hodgins K."/>
            <person name="Battlay P."/>
            <person name="Petersen B."/>
            <person name="Wilson J."/>
        </authorList>
    </citation>
    <scope>NUCLEOTIDE SEQUENCE</scope>
    <source>
        <strain evidence="2">AA19_3_7</strain>
        <tissue evidence="2">Leaf</tissue>
    </source>
</reference>
<evidence type="ECO:0000313" key="2">
    <source>
        <dbReference type="EMBL" id="KAI7735910.1"/>
    </source>
</evidence>
<protein>
    <recommendedName>
        <fullName evidence="1">Reverse transcriptase zinc-binding domain-containing protein</fullName>
    </recommendedName>
</protein>
<dbReference type="EMBL" id="JAMZMK010009417">
    <property type="protein sequence ID" value="KAI7735910.1"/>
    <property type="molecule type" value="Genomic_DNA"/>
</dbReference>
<dbReference type="Proteomes" id="UP001206925">
    <property type="component" value="Unassembled WGS sequence"/>
</dbReference>
<feature type="non-terminal residue" evidence="2">
    <location>
        <position position="286"/>
    </location>
</feature>
<dbReference type="InterPro" id="IPR026960">
    <property type="entry name" value="RVT-Znf"/>
</dbReference>
<comment type="caution">
    <text evidence="2">The sequence shown here is derived from an EMBL/GenBank/DDBJ whole genome shotgun (WGS) entry which is preliminary data.</text>
</comment>
<sequence>MLAYLVLFGKWNKGSSVEKKQPTGMAHSGIYAKKVLVEPRREARHHLQEPLEDFSQGMANAPNTVVRKKLYVMLVWSKTKPGNFVKSIQYLLVLAIPVEMVHIILKFSVCQMLLIGVCCSGSGDGSDPYAKYSPSIFTTPSMNLSVQCAKLKPEIVAASTIIVSNSCETEVRLSQKDNKTRKIPTISALIRRNIPVPDTRCKMCYENTESELHLFASCSFASQIWDFISTWCRINPVFVFKELEEDHELGVSRGPLGHLAMSKRLDFQQQATESQSSKGEIKLLSY</sequence>
<evidence type="ECO:0000259" key="1">
    <source>
        <dbReference type="Pfam" id="PF13966"/>
    </source>
</evidence>
<evidence type="ECO:0000313" key="3">
    <source>
        <dbReference type="Proteomes" id="UP001206925"/>
    </source>
</evidence>
<proteinExistence type="predicted"/>
<keyword evidence="3" id="KW-1185">Reference proteome</keyword>
<gene>
    <name evidence="2" type="ORF">M8C21_030566</name>
</gene>
<feature type="domain" description="Reverse transcriptase zinc-binding" evidence="1">
    <location>
        <begin position="179"/>
        <end position="225"/>
    </location>
</feature>
<dbReference type="AlphaFoldDB" id="A0AAD5GB18"/>